<dbReference type="SUPFAM" id="SSF54189">
    <property type="entry name" value="Ribosomal proteins S24e, L23 and L15e"/>
    <property type="match status" value="1"/>
</dbReference>
<dbReference type="NCBIfam" id="NF004363">
    <property type="entry name" value="PRK05738.2-4"/>
    <property type="match status" value="1"/>
</dbReference>
<comment type="subunit">
    <text evidence="4">Part of the 50S ribosomal subunit. Contacts protein L29, and trigger factor when it is bound to the ribosome.</text>
</comment>
<keyword evidence="4" id="KW-0694">RNA-binding</keyword>
<sequence>MPKINEILEKILSTEKTTKAKESQNKYTFRVRNGASQGTVKTEVEKMYKVEVLKVNLMIVAGKKRRLSKTSRYIRLPKWKKAIVQLREGQKIEDVKDKDRDKKKKEAKE</sequence>
<name>A0A2H0XBG8_UNCKA</name>
<dbReference type="AlphaFoldDB" id="A0A2H0XBG8"/>
<evidence type="ECO:0000313" key="6">
    <source>
        <dbReference type="Proteomes" id="UP000231252"/>
    </source>
</evidence>
<dbReference type="EMBL" id="PEYU01000065">
    <property type="protein sequence ID" value="PIS22252.1"/>
    <property type="molecule type" value="Genomic_DNA"/>
</dbReference>
<keyword evidence="4" id="KW-0699">rRNA-binding</keyword>
<dbReference type="GO" id="GO:0003735">
    <property type="term" value="F:structural constituent of ribosome"/>
    <property type="evidence" value="ECO:0007669"/>
    <property type="project" value="InterPro"/>
</dbReference>
<dbReference type="GO" id="GO:0019843">
    <property type="term" value="F:rRNA binding"/>
    <property type="evidence" value="ECO:0007669"/>
    <property type="project" value="UniProtKB-UniRule"/>
</dbReference>
<comment type="caution">
    <text evidence="5">The sequence shown here is derived from an EMBL/GenBank/DDBJ whole genome shotgun (WGS) entry which is preliminary data.</text>
</comment>
<dbReference type="PANTHER" id="PTHR11620">
    <property type="entry name" value="60S RIBOSOMAL PROTEIN L23A"/>
    <property type="match status" value="1"/>
</dbReference>
<comment type="similarity">
    <text evidence="1 4">Belongs to the universal ribosomal protein uL23 family.</text>
</comment>
<evidence type="ECO:0000313" key="5">
    <source>
        <dbReference type="EMBL" id="PIS22252.1"/>
    </source>
</evidence>
<dbReference type="GO" id="GO:1990904">
    <property type="term" value="C:ribonucleoprotein complex"/>
    <property type="evidence" value="ECO:0007669"/>
    <property type="project" value="UniProtKB-KW"/>
</dbReference>
<proteinExistence type="inferred from homology"/>
<evidence type="ECO:0000256" key="3">
    <source>
        <dbReference type="ARBA" id="ARBA00023274"/>
    </source>
</evidence>
<dbReference type="GO" id="GO:0005840">
    <property type="term" value="C:ribosome"/>
    <property type="evidence" value="ECO:0007669"/>
    <property type="project" value="UniProtKB-KW"/>
</dbReference>
<keyword evidence="3 4" id="KW-0687">Ribonucleoprotein</keyword>
<dbReference type="InterPro" id="IPR012677">
    <property type="entry name" value="Nucleotide-bd_a/b_plait_sf"/>
</dbReference>
<evidence type="ECO:0000256" key="4">
    <source>
        <dbReference type="HAMAP-Rule" id="MF_01369"/>
    </source>
</evidence>
<gene>
    <name evidence="4" type="primary">rplW</name>
    <name evidence="5" type="ORF">COT50_02940</name>
</gene>
<protein>
    <recommendedName>
        <fullName evidence="4">Large ribosomal subunit protein uL23</fullName>
    </recommendedName>
</protein>
<accession>A0A2H0XBG8</accession>
<dbReference type="Gene3D" id="3.30.70.330">
    <property type="match status" value="1"/>
</dbReference>
<evidence type="ECO:0000256" key="1">
    <source>
        <dbReference type="ARBA" id="ARBA00006700"/>
    </source>
</evidence>
<reference evidence="6" key="1">
    <citation type="submission" date="2017-09" db="EMBL/GenBank/DDBJ databases">
        <title>Depth-based differentiation of microbial function through sediment-hosted aquifers and enrichment of novel symbionts in the deep terrestrial subsurface.</title>
        <authorList>
            <person name="Probst A.J."/>
            <person name="Ladd B."/>
            <person name="Jarett J.K."/>
            <person name="Geller-Mcgrath D.E."/>
            <person name="Sieber C.M.K."/>
            <person name="Emerson J.B."/>
            <person name="Anantharaman K."/>
            <person name="Thomas B.C."/>
            <person name="Malmstrom R."/>
            <person name="Stieglmeier M."/>
            <person name="Klingl A."/>
            <person name="Woyke T."/>
            <person name="Ryan C.M."/>
            <person name="Banfield J.F."/>
        </authorList>
    </citation>
    <scope>NUCLEOTIDE SEQUENCE [LARGE SCALE GENOMIC DNA]</scope>
</reference>
<dbReference type="HAMAP" id="MF_01369_B">
    <property type="entry name" value="Ribosomal_uL23_B"/>
    <property type="match status" value="1"/>
</dbReference>
<dbReference type="Pfam" id="PF00276">
    <property type="entry name" value="Ribosomal_L23"/>
    <property type="match status" value="1"/>
</dbReference>
<comment type="function">
    <text evidence="4">One of the early assembly proteins it binds 23S rRNA. One of the proteins that surrounds the polypeptide exit tunnel on the outside of the ribosome. Forms the main docking site for trigger factor binding to the ribosome.</text>
</comment>
<dbReference type="InterPro" id="IPR012678">
    <property type="entry name" value="Ribosomal_uL23/eL15/eS24_sf"/>
</dbReference>
<evidence type="ECO:0000256" key="2">
    <source>
        <dbReference type="ARBA" id="ARBA00022980"/>
    </source>
</evidence>
<dbReference type="Proteomes" id="UP000231252">
    <property type="component" value="Unassembled WGS sequence"/>
</dbReference>
<dbReference type="GO" id="GO:0006412">
    <property type="term" value="P:translation"/>
    <property type="evidence" value="ECO:0007669"/>
    <property type="project" value="UniProtKB-UniRule"/>
</dbReference>
<dbReference type="InterPro" id="IPR013025">
    <property type="entry name" value="Ribosomal_uL23-like"/>
</dbReference>
<keyword evidence="2 4" id="KW-0689">Ribosomal protein</keyword>
<organism evidence="5 6">
    <name type="scientific">candidate division WWE3 bacterium CG08_land_8_20_14_0_20_41_10</name>
    <dbReference type="NCBI Taxonomy" id="1975085"/>
    <lineage>
        <taxon>Bacteria</taxon>
        <taxon>Katanobacteria</taxon>
    </lineage>
</organism>